<sequence length="68" mass="7901">LNVIEHIWSHLKDHVNNRTVHPKNVVEAEIALFEEWQKIDLDFINSLVLSMPHCVEAVIEAHGNSTRY</sequence>
<gene>
    <name evidence="1" type="ORF">BD410DRAFT_731531</name>
</gene>
<dbReference type="Proteomes" id="UP000294933">
    <property type="component" value="Unassembled WGS sequence"/>
</dbReference>
<name>A0A4Y7PNX6_9AGAM</name>
<proteinExistence type="predicted"/>
<reference evidence="1 2" key="1">
    <citation type="submission" date="2018-06" db="EMBL/GenBank/DDBJ databases">
        <title>A transcriptomic atlas of mushroom development highlights an independent origin of complex multicellularity.</title>
        <authorList>
            <consortium name="DOE Joint Genome Institute"/>
            <person name="Krizsan K."/>
            <person name="Almasi E."/>
            <person name="Merenyi Z."/>
            <person name="Sahu N."/>
            <person name="Viragh M."/>
            <person name="Koszo T."/>
            <person name="Mondo S."/>
            <person name="Kiss B."/>
            <person name="Balint B."/>
            <person name="Kues U."/>
            <person name="Barry K."/>
            <person name="Hegedus J.C."/>
            <person name="Henrissat B."/>
            <person name="Johnson J."/>
            <person name="Lipzen A."/>
            <person name="Ohm R."/>
            <person name="Nagy I."/>
            <person name="Pangilinan J."/>
            <person name="Yan J."/>
            <person name="Xiong Y."/>
            <person name="Grigoriev I.V."/>
            <person name="Hibbett D.S."/>
            <person name="Nagy L.G."/>
        </authorList>
    </citation>
    <scope>NUCLEOTIDE SEQUENCE [LARGE SCALE GENOMIC DNA]</scope>
    <source>
        <strain evidence="1 2">SZMC22713</strain>
    </source>
</reference>
<dbReference type="VEuPathDB" id="FungiDB:BD410DRAFT_731531"/>
<dbReference type="STRING" id="50990.A0A4Y7PNX6"/>
<dbReference type="InterPro" id="IPR036397">
    <property type="entry name" value="RNaseH_sf"/>
</dbReference>
<dbReference type="OrthoDB" id="3226274at2759"/>
<protein>
    <recommendedName>
        <fullName evidence="3">Tc1-like transposase DDE domain-containing protein</fullName>
    </recommendedName>
</protein>
<evidence type="ECO:0000313" key="2">
    <source>
        <dbReference type="Proteomes" id="UP000294933"/>
    </source>
</evidence>
<evidence type="ECO:0000313" key="1">
    <source>
        <dbReference type="EMBL" id="TDL16289.1"/>
    </source>
</evidence>
<organism evidence="1 2">
    <name type="scientific">Rickenella mellea</name>
    <dbReference type="NCBI Taxonomy" id="50990"/>
    <lineage>
        <taxon>Eukaryota</taxon>
        <taxon>Fungi</taxon>
        <taxon>Dikarya</taxon>
        <taxon>Basidiomycota</taxon>
        <taxon>Agaricomycotina</taxon>
        <taxon>Agaricomycetes</taxon>
        <taxon>Hymenochaetales</taxon>
        <taxon>Rickenellaceae</taxon>
        <taxon>Rickenella</taxon>
    </lineage>
</organism>
<accession>A0A4Y7PNX6</accession>
<dbReference type="AlphaFoldDB" id="A0A4Y7PNX6"/>
<evidence type="ECO:0008006" key="3">
    <source>
        <dbReference type="Google" id="ProtNLM"/>
    </source>
</evidence>
<feature type="non-terminal residue" evidence="1">
    <location>
        <position position="1"/>
    </location>
</feature>
<dbReference type="GO" id="GO:0003676">
    <property type="term" value="F:nucleic acid binding"/>
    <property type="evidence" value="ECO:0007669"/>
    <property type="project" value="InterPro"/>
</dbReference>
<dbReference type="EMBL" id="ML170246">
    <property type="protein sequence ID" value="TDL16289.1"/>
    <property type="molecule type" value="Genomic_DNA"/>
</dbReference>
<dbReference type="Gene3D" id="3.30.420.10">
    <property type="entry name" value="Ribonuclease H-like superfamily/Ribonuclease H"/>
    <property type="match status" value="1"/>
</dbReference>
<keyword evidence="2" id="KW-1185">Reference proteome</keyword>